<gene>
    <name evidence="2" type="ORF">SHK19_04815</name>
</gene>
<dbReference type="PANTHER" id="PTHR20854">
    <property type="entry name" value="INOSITOL MONOPHOSPHATASE"/>
    <property type="match status" value="1"/>
</dbReference>
<name>A0ABZ0ZU04_9ACTN</name>
<dbReference type="PRINTS" id="PR00377">
    <property type="entry name" value="IMPHPHTASES"/>
</dbReference>
<dbReference type="Gene3D" id="3.30.540.10">
    <property type="entry name" value="Fructose-1,6-Bisphosphatase, subunit A, domain 1"/>
    <property type="match status" value="1"/>
</dbReference>
<organism evidence="2 3">
    <name type="scientific">Nocardioides bizhenqiangii</name>
    <dbReference type="NCBI Taxonomy" id="3095076"/>
    <lineage>
        <taxon>Bacteria</taxon>
        <taxon>Bacillati</taxon>
        <taxon>Actinomycetota</taxon>
        <taxon>Actinomycetes</taxon>
        <taxon>Propionibacteriales</taxon>
        <taxon>Nocardioidaceae</taxon>
        <taxon>Nocardioides</taxon>
    </lineage>
</organism>
<feature type="region of interest" description="Disordered" evidence="1">
    <location>
        <begin position="1"/>
        <end position="20"/>
    </location>
</feature>
<evidence type="ECO:0000256" key="1">
    <source>
        <dbReference type="SAM" id="MobiDB-lite"/>
    </source>
</evidence>
<dbReference type="Pfam" id="PF00459">
    <property type="entry name" value="Inositol_P"/>
    <property type="match status" value="1"/>
</dbReference>
<dbReference type="EMBL" id="CP141059">
    <property type="protein sequence ID" value="WQQ27555.1"/>
    <property type="molecule type" value="Genomic_DNA"/>
</dbReference>
<dbReference type="PANTHER" id="PTHR20854:SF4">
    <property type="entry name" value="INOSITOL-1-MONOPHOSPHATASE-RELATED"/>
    <property type="match status" value="1"/>
</dbReference>
<proteinExistence type="predicted"/>
<dbReference type="SUPFAM" id="SSF56655">
    <property type="entry name" value="Carbohydrate phosphatase"/>
    <property type="match status" value="1"/>
</dbReference>
<sequence>MATERTPETQLDTEDSGDAGLLPDMAAAIKAAGAAMVERTTERPDFRTRSDVVRAIYDNDDASLALLRPRLSSLRPDAGWVDDELESGLLPPGEWWVTDPVEGNINHAHGLPDWGVTATLVRDNVPVATAVHLPLTDETYVAAVGHGARVNGRPLVPSAKRELNAAMVGTGQAAPGESAATFDRIGTSVTVMLNRSMVLRVSVPATLQLLQVAAGRMDAFWQFSQVRSGLLAGALIVAEAGGVVSDTRGRPWDLGSPDFLATTTHLHEAAVAALSTVDRISYDDRPTPT</sequence>
<accession>A0ABZ0ZU04</accession>
<protein>
    <submittedName>
        <fullName evidence="2">Inositol monophosphatase family protein</fullName>
    </submittedName>
</protein>
<reference evidence="3" key="1">
    <citation type="submission" date="2023-12" db="EMBL/GenBank/DDBJ databases">
        <title>Novel species in genus Nocardioides.</title>
        <authorList>
            <person name="Zhou H."/>
        </authorList>
    </citation>
    <scope>NUCLEOTIDE SEQUENCE [LARGE SCALE GENOMIC DNA]</scope>
    <source>
        <strain evidence="3">HM61</strain>
    </source>
</reference>
<dbReference type="InterPro" id="IPR000760">
    <property type="entry name" value="Inositol_monophosphatase-like"/>
</dbReference>
<keyword evidence="3" id="KW-1185">Reference proteome</keyword>
<evidence type="ECO:0000313" key="3">
    <source>
        <dbReference type="Proteomes" id="UP001327225"/>
    </source>
</evidence>
<dbReference type="RefSeq" id="WP_322937980.1">
    <property type="nucleotide sequence ID" value="NZ_CP141059.1"/>
</dbReference>
<dbReference type="Proteomes" id="UP001327225">
    <property type="component" value="Chromosome"/>
</dbReference>
<dbReference type="Gene3D" id="3.40.190.80">
    <property type="match status" value="1"/>
</dbReference>
<evidence type="ECO:0000313" key="2">
    <source>
        <dbReference type="EMBL" id="WQQ27555.1"/>
    </source>
</evidence>